<dbReference type="SFLD" id="SFLDG01152">
    <property type="entry name" value="Main.3:_Omega-_and_Tau-like"/>
    <property type="match status" value="1"/>
</dbReference>
<dbReference type="CDD" id="cd03185">
    <property type="entry name" value="GST_C_Tau"/>
    <property type="match status" value="1"/>
</dbReference>
<comment type="catalytic activity">
    <reaction evidence="3">
        <text>RX + glutathione = an S-substituted glutathione + a halide anion + H(+)</text>
        <dbReference type="Rhea" id="RHEA:16437"/>
        <dbReference type="ChEBI" id="CHEBI:15378"/>
        <dbReference type="ChEBI" id="CHEBI:16042"/>
        <dbReference type="ChEBI" id="CHEBI:17792"/>
        <dbReference type="ChEBI" id="CHEBI:57925"/>
        <dbReference type="ChEBI" id="CHEBI:90779"/>
        <dbReference type="EC" id="2.5.1.18"/>
    </reaction>
</comment>
<dbReference type="GO" id="GO:0005737">
    <property type="term" value="C:cytoplasm"/>
    <property type="evidence" value="ECO:0007669"/>
    <property type="project" value="TreeGrafter"/>
</dbReference>
<organism evidence="7 8">
    <name type="scientific">Chenopodium quinoa</name>
    <name type="common">Quinoa</name>
    <dbReference type="NCBI Taxonomy" id="63459"/>
    <lineage>
        <taxon>Eukaryota</taxon>
        <taxon>Viridiplantae</taxon>
        <taxon>Streptophyta</taxon>
        <taxon>Embryophyta</taxon>
        <taxon>Tracheophyta</taxon>
        <taxon>Spermatophyta</taxon>
        <taxon>Magnoliopsida</taxon>
        <taxon>eudicotyledons</taxon>
        <taxon>Gunneridae</taxon>
        <taxon>Pentapetalae</taxon>
        <taxon>Caryophyllales</taxon>
        <taxon>Chenopodiaceae</taxon>
        <taxon>Chenopodioideae</taxon>
        <taxon>Atripliceae</taxon>
        <taxon>Chenopodium</taxon>
    </lineage>
</organism>
<evidence type="ECO:0000256" key="4">
    <source>
        <dbReference type="SAM" id="MobiDB-lite"/>
    </source>
</evidence>
<dbReference type="OMA" id="YEYIFEL"/>
<evidence type="ECO:0000256" key="2">
    <source>
        <dbReference type="ARBA" id="ARBA00022679"/>
    </source>
</evidence>
<reference evidence="7" key="2">
    <citation type="submission" date="2021-03" db="UniProtKB">
        <authorList>
            <consortium name="EnsemblPlants"/>
        </authorList>
    </citation>
    <scope>IDENTIFICATION</scope>
</reference>
<dbReference type="InterPro" id="IPR036249">
    <property type="entry name" value="Thioredoxin-like_sf"/>
</dbReference>
<dbReference type="EnsemblPlants" id="AUR62041792-RA">
    <property type="protein sequence ID" value="AUR62041792-RA:cds"/>
    <property type="gene ID" value="AUR62041792"/>
</dbReference>
<keyword evidence="8" id="KW-1185">Reference proteome</keyword>
<dbReference type="Gene3D" id="3.40.30.10">
    <property type="entry name" value="Glutaredoxin"/>
    <property type="match status" value="1"/>
</dbReference>
<dbReference type="Gramene" id="AUR62041792-RA">
    <property type="protein sequence ID" value="AUR62041792-RA:cds"/>
    <property type="gene ID" value="AUR62041792"/>
</dbReference>
<reference evidence="7" key="1">
    <citation type="journal article" date="2017" name="Nature">
        <title>The genome of Chenopodium quinoa.</title>
        <authorList>
            <person name="Jarvis D.E."/>
            <person name="Ho Y.S."/>
            <person name="Lightfoot D.J."/>
            <person name="Schmoeckel S.M."/>
            <person name="Li B."/>
            <person name="Borm T.J.A."/>
            <person name="Ohyanagi H."/>
            <person name="Mineta K."/>
            <person name="Michell C.T."/>
            <person name="Saber N."/>
            <person name="Kharbatia N.M."/>
            <person name="Rupper R.R."/>
            <person name="Sharp A.R."/>
            <person name="Dally N."/>
            <person name="Boughton B.A."/>
            <person name="Woo Y.H."/>
            <person name="Gao G."/>
            <person name="Schijlen E.G.W.M."/>
            <person name="Guo X."/>
            <person name="Momin A.A."/>
            <person name="Negrao S."/>
            <person name="Al-Babili S."/>
            <person name="Gehring C."/>
            <person name="Roessner U."/>
            <person name="Jung C."/>
            <person name="Murphy K."/>
            <person name="Arold S.T."/>
            <person name="Gojobori T."/>
            <person name="van der Linden C.G."/>
            <person name="van Loo E.N."/>
            <person name="Jellen E.N."/>
            <person name="Maughan P.J."/>
            <person name="Tester M."/>
        </authorList>
    </citation>
    <scope>NUCLEOTIDE SEQUENCE [LARGE SCALE GENOMIC DNA]</scope>
    <source>
        <strain evidence="7">cv. PI 614886</strain>
    </source>
</reference>
<dbReference type="AlphaFoldDB" id="A0A803N7N8"/>
<evidence type="ECO:0000259" key="5">
    <source>
        <dbReference type="PROSITE" id="PS50404"/>
    </source>
</evidence>
<evidence type="ECO:0000313" key="8">
    <source>
        <dbReference type="Proteomes" id="UP000596660"/>
    </source>
</evidence>
<evidence type="ECO:0000256" key="3">
    <source>
        <dbReference type="ARBA" id="ARBA00047960"/>
    </source>
</evidence>
<dbReference type="InterPro" id="IPR036282">
    <property type="entry name" value="Glutathione-S-Trfase_C_sf"/>
</dbReference>
<dbReference type="FunFam" id="1.20.1050.10:FF:000018">
    <property type="entry name" value="Glutathione S-transferase U20"/>
    <property type="match status" value="1"/>
</dbReference>
<dbReference type="InterPro" id="IPR010987">
    <property type="entry name" value="Glutathione-S-Trfase_C-like"/>
</dbReference>
<evidence type="ECO:0000259" key="6">
    <source>
        <dbReference type="PROSITE" id="PS50405"/>
    </source>
</evidence>
<dbReference type="InterPro" id="IPR045074">
    <property type="entry name" value="GST_C_Tau"/>
</dbReference>
<dbReference type="PROSITE" id="PS50404">
    <property type="entry name" value="GST_NTER"/>
    <property type="match status" value="1"/>
</dbReference>
<evidence type="ECO:0000256" key="1">
    <source>
        <dbReference type="ARBA" id="ARBA00012452"/>
    </source>
</evidence>
<dbReference type="SFLD" id="SFLDG00358">
    <property type="entry name" value="Main_(cytGST)"/>
    <property type="match status" value="1"/>
</dbReference>
<dbReference type="Gene3D" id="1.20.1050.10">
    <property type="match status" value="1"/>
</dbReference>
<protein>
    <recommendedName>
        <fullName evidence="1">glutathione transferase</fullName>
        <ecNumber evidence="1">2.5.1.18</ecNumber>
    </recommendedName>
</protein>
<dbReference type="Pfam" id="PF02798">
    <property type="entry name" value="GST_N"/>
    <property type="match status" value="1"/>
</dbReference>
<feature type="region of interest" description="Disordered" evidence="4">
    <location>
        <begin position="1"/>
        <end position="74"/>
    </location>
</feature>
<dbReference type="SFLD" id="SFLDS00019">
    <property type="entry name" value="Glutathione_Transferase_(cytos"/>
    <property type="match status" value="1"/>
</dbReference>
<proteinExistence type="predicted"/>
<dbReference type="CDD" id="cd03058">
    <property type="entry name" value="GST_N_Tau"/>
    <property type="match status" value="1"/>
</dbReference>
<feature type="domain" description="GST N-terminal" evidence="5">
    <location>
        <begin position="71"/>
        <end position="152"/>
    </location>
</feature>
<dbReference type="PROSITE" id="PS50405">
    <property type="entry name" value="GST_CTER"/>
    <property type="match status" value="1"/>
</dbReference>
<dbReference type="InterPro" id="IPR040079">
    <property type="entry name" value="Glutathione_S-Trfase"/>
</dbReference>
<feature type="compositionally biased region" description="Basic and acidic residues" evidence="4">
    <location>
        <begin position="40"/>
        <end position="51"/>
    </location>
</feature>
<sequence>MREEVAVSNKARNTSSQTVPSRLTVGGKTVKNTGLGFDLTSRKQDVPEASREAPPPRTFDASMPVEGNQGSQPLSQEFWSSPYSARVKIALQEKGIVDYECQHEDLFNAKSSLLLEMNPVHKKIPVLIHNGKPVPESLVILEYIDEVWNDKSQNLLPVDAYERARARFWADYNDKMFFSFLCKIWRQKDEIQQDEKKDFISFLKLFEDELGEKPYFGGNNFGYLDIALIPNYSWFYSYEKFTKLNLEAECPKLIAWAKRCMKRDSVNKSLPNELKIYEYIFELKKRFGTD</sequence>
<evidence type="ECO:0000313" key="7">
    <source>
        <dbReference type="EnsemblPlants" id="AUR62041792-RA:cds"/>
    </source>
</evidence>
<dbReference type="Proteomes" id="UP000596660">
    <property type="component" value="Unplaced"/>
</dbReference>
<accession>A0A803N7N8</accession>
<dbReference type="EC" id="2.5.1.18" evidence="1"/>
<dbReference type="InterPro" id="IPR045073">
    <property type="entry name" value="Omega/Tau-like"/>
</dbReference>
<feature type="compositionally biased region" description="Polar residues" evidence="4">
    <location>
        <begin position="10"/>
        <end position="21"/>
    </location>
</feature>
<keyword evidence="2" id="KW-0808">Transferase</keyword>
<dbReference type="GO" id="GO:0004364">
    <property type="term" value="F:glutathione transferase activity"/>
    <property type="evidence" value="ECO:0007669"/>
    <property type="project" value="UniProtKB-EC"/>
</dbReference>
<dbReference type="FunFam" id="3.40.30.10:FF:000014">
    <property type="entry name" value="Tau class glutathione S-transferase"/>
    <property type="match status" value="1"/>
</dbReference>
<dbReference type="SUPFAM" id="SSF52833">
    <property type="entry name" value="Thioredoxin-like"/>
    <property type="match status" value="1"/>
</dbReference>
<dbReference type="PANTHER" id="PTHR11260:SF781">
    <property type="entry name" value="GLUTATHIONE S-TRANSFERASE U19"/>
    <property type="match status" value="1"/>
</dbReference>
<name>A0A803N7N8_CHEQI</name>
<dbReference type="SUPFAM" id="SSF47616">
    <property type="entry name" value="GST C-terminal domain-like"/>
    <property type="match status" value="1"/>
</dbReference>
<dbReference type="InterPro" id="IPR004045">
    <property type="entry name" value="Glutathione_S-Trfase_N"/>
</dbReference>
<dbReference type="PANTHER" id="PTHR11260">
    <property type="entry name" value="GLUTATHIONE S-TRANSFERASE, GST, SUPERFAMILY, GST DOMAIN CONTAINING"/>
    <property type="match status" value="1"/>
</dbReference>
<dbReference type="GO" id="GO:0006749">
    <property type="term" value="P:glutathione metabolic process"/>
    <property type="evidence" value="ECO:0007669"/>
    <property type="project" value="InterPro"/>
</dbReference>
<feature type="domain" description="GST C-terminal" evidence="6">
    <location>
        <begin position="159"/>
        <end position="287"/>
    </location>
</feature>
<dbReference type="Pfam" id="PF13410">
    <property type="entry name" value="GST_C_2"/>
    <property type="match status" value="1"/>
</dbReference>